<reference evidence="7 8" key="1">
    <citation type="submission" date="2018-10" db="EMBL/GenBank/DDBJ databases">
        <authorList>
            <person name="Zhang X."/>
        </authorList>
    </citation>
    <scope>NUCLEOTIDE SEQUENCE [LARGE SCALE GENOMIC DNA]</scope>
    <source>
        <strain evidence="7 8">SK-G1</strain>
    </source>
</reference>
<keyword evidence="4 6" id="KW-1133">Transmembrane helix</keyword>
<gene>
    <name evidence="7" type="ORF">D2962_15325</name>
</gene>
<comment type="subcellular location">
    <subcellularLocation>
        <location evidence="1">Cell membrane</location>
        <topology evidence="1">Multi-pass membrane protein</topology>
    </subcellularLocation>
</comment>
<proteinExistence type="predicted"/>
<dbReference type="KEGG" id="bacg:D2962_15325"/>
<feature type="transmembrane region" description="Helical" evidence="6">
    <location>
        <begin position="12"/>
        <end position="29"/>
    </location>
</feature>
<evidence type="ECO:0000256" key="6">
    <source>
        <dbReference type="SAM" id="Phobius"/>
    </source>
</evidence>
<evidence type="ECO:0000313" key="8">
    <source>
        <dbReference type="Proteomes" id="UP000280960"/>
    </source>
</evidence>
<dbReference type="InterPro" id="IPR005598">
    <property type="entry name" value="ATP_synth_I"/>
</dbReference>
<keyword evidence="8" id="KW-1185">Reference proteome</keyword>
<dbReference type="RefSeq" id="WP_122015490.1">
    <property type="nucleotide sequence ID" value="NZ_CP033169.1"/>
</dbReference>
<evidence type="ECO:0000256" key="4">
    <source>
        <dbReference type="ARBA" id="ARBA00022989"/>
    </source>
</evidence>
<sequence>MVRLSRDFGKILRMNSFISLGAVLTSLLLDKSGRWVMGLAAGSFVSNINYILLYISIIRSIKSGYRQAFIVMYGIYLIRLTIIMNALLICLKLGFDVFTAAIAGLMVIKLVIYSNTILGRWKRWNSSQG</sequence>
<protein>
    <recommendedName>
        <fullName evidence="9">ATP synthase subunit I</fullName>
    </recommendedName>
</protein>
<feature type="transmembrane region" description="Helical" evidence="6">
    <location>
        <begin position="97"/>
        <end position="118"/>
    </location>
</feature>
<evidence type="ECO:0000256" key="3">
    <source>
        <dbReference type="ARBA" id="ARBA00022692"/>
    </source>
</evidence>
<evidence type="ECO:0000313" key="7">
    <source>
        <dbReference type="EMBL" id="AYO31789.1"/>
    </source>
</evidence>
<name>A0A3G2R8S0_9FIRM</name>
<dbReference type="Pfam" id="PF03899">
    <property type="entry name" value="ATP-synt_I"/>
    <property type="match status" value="1"/>
</dbReference>
<evidence type="ECO:0000256" key="1">
    <source>
        <dbReference type="ARBA" id="ARBA00004651"/>
    </source>
</evidence>
<evidence type="ECO:0000256" key="5">
    <source>
        <dbReference type="ARBA" id="ARBA00023136"/>
    </source>
</evidence>
<feature type="transmembrane region" description="Helical" evidence="6">
    <location>
        <begin position="35"/>
        <end position="57"/>
    </location>
</feature>
<dbReference type="GO" id="GO:0005886">
    <property type="term" value="C:plasma membrane"/>
    <property type="evidence" value="ECO:0007669"/>
    <property type="project" value="UniProtKB-SubCell"/>
</dbReference>
<evidence type="ECO:0000256" key="2">
    <source>
        <dbReference type="ARBA" id="ARBA00022475"/>
    </source>
</evidence>
<evidence type="ECO:0008006" key="9">
    <source>
        <dbReference type="Google" id="ProtNLM"/>
    </source>
</evidence>
<accession>A0A3G2R8S0</accession>
<keyword evidence="3 6" id="KW-0812">Transmembrane</keyword>
<dbReference type="AlphaFoldDB" id="A0A3G2R8S0"/>
<keyword evidence="5 6" id="KW-0472">Membrane</keyword>
<organism evidence="7 8">
    <name type="scientific">Biomaibacter acetigenes</name>
    <dbReference type="NCBI Taxonomy" id="2316383"/>
    <lineage>
        <taxon>Bacteria</taxon>
        <taxon>Bacillati</taxon>
        <taxon>Bacillota</taxon>
        <taxon>Clostridia</taxon>
        <taxon>Thermosediminibacterales</taxon>
        <taxon>Tepidanaerobacteraceae</taxon>
        <taxon>Biomaibacter</taxon>
    </lineage>
</organism>
<dbReference type="Proteomes" id="UP000280960">
    <property type="component" value="Chromosome"/>
</dbReference>
<dbReference type="EMBL" id="CP033169">
    <property type="protein sequence ID" value="AYO31789.1"/>
    <property type="molecule type" value="Genomic_DNA"/>
</dbReference>
<keyword evidence="2" id="KW-1003">Cell membrane</keyword>
<feature type="transmembrane region" description="Helical" evidence="6">
    <location>
        <begin position="69"/>
        <end position="91"/>
    </location>
</feature>